<comment type="caution">
    <text evidence="2">The sequence shown here is derived from an EMBL/GenBank/DDBJ whole genome shotgun (WGS) entry which is preliminary data.</text>
</comment>
<sequence>MKYILFAILITVTALVSATSKPEIKLSDNQKGLGYLSYQKAANGRNYINDRSYLGEFMLKYSSGDVVRTVKLADVKSRVLNNDTYKIEISWFLPENIEFTQSFKVVENEIDWNIDIRN</sequence>
<organism evidence="2 3">
    <name type="scientific">Dysgonomonas termitidis</name>
    <dbReference type="NCBI Taxonomy" id="1516126"/>
    <lineage>
        <taxon>Bacteria</taxon>
        <taxon>Pseudomonadati</taxon>
        <taxon>Bacteroidota</taxon>
        <taxon>Bacteroidia</taxon>
        <taxon>Bacteroidales</taxon>
        <taxon>Dysgonomonadaceae</taxon>
        <taxon>Dysgonomonas</taxon>
    </lineage>
</organism>
<feature type="signal peptide" evidence="1">
    <location>
        <begin position="1"/>
        <end position="18"/>
    </location>
</feature>
<dbReference type="EMBL" id="JBHSGN010000137">
    <property type="protein sequence ID" value="MFC4676458.1"/>
    <property type="molecule type" value="Genomic_DNA"/>
</dbReference>
<evidence type="ECO:0000313" key="3">
    <source>
        <dbReference type="Proteomes" id="UP001596023"/>
    </source>
</evidence>
<gene>
    <name evidence="2" type="ORF">ACFO6W_22510</name>
</gene>
<keyword evidence="3" id="KW-1185">Reference proteome</keyword>
<evidence type="ECO:0000313" key="2">
    <source>
        <dbReference type="EMBL" id="MFC4676458.1"/>
    </source>
</evidence>
<evidence type="ECO:0000256" key="1">
    <source>
        <dbReference type="SAM" id="SignalP"/>
    </source>
</evidence>
<keyword evidence="1" id="KW-0732">Signal</keyword>
<protein>
    <submittedName>
        <fullName evidence="2">Uncharacterized protein</fullName>
    </submittedName>
</protein>
<accession>A0ABV9L3D6</accession>
<reference evidence="3" key="1">
    <citation type="journal article" date="2019" name="Int. J. Syst. Evol. Microbiol.">
        <title>The Global Catalogue of Microorganisms (GCM) 10K type strain sequencing project: providing services to taxonomists for standard genome sequencing and annotation.</title>
        <authorList>
            <consortium name="The Broad Institute Genomics Platform"/>
            <consortium name="The Broad Institute Genome Sequencing Center for Infectious Disease"/>
            <person name="Wu L."/>
            <person name="Ma J."/>
        </authorList>
    </citation>
    <scope>NUCLEOTIDE SEQUENCE [LARGE SCALE GENOMIC DNA]</scope>
    <source>
        <strain evidence="3">CCUG 66188</strain>
    </source>
</reference>
<dbReference type="Proteomes" id="UP001596023">
    <property type="component" value="Unassembled WGS sequence"/>
</dbReference>
<dbReference type="RefSeq" id="WP_380000719.1">
    <property type="nucleotide sequence ID" value="NZ_JBHSGN010000137.1"/>
</dbReference>
<feature type="chain" id="PRO_5046831617" evidence="1">
    <location>
        <begin position="19"/>
        <end position="118"/>
    </location>
</feature>
<name>A0ABV9L3D6_9BACT</name>
<proteinExistence type="predicted"/>